<comment type="similarity">
    <text evidence="2">Belongs to the TMEM175 family.</text>
</comment>
<organism evidence="15 16">
    <name type="scientific">Pseudoclavibacter helvolus</name>
    <dbReference type="NCBI Taxonomy" id="255205"/>
    <lineage>
        <taxon>Bacteria</taxon>
        <taxon>Bacillati</taxon>
        <taxon>Actinomycetota</taxon>
        <taxon>Actinomycetes</taxon>
        <taxon>Micrococcales</taxon>
        <taxon>Microbacteriaceae</taxon>
        <taxon>Pseudoclavibacter</taxon>
    </lineage>
</organism>
<dbReference type="Proteomes" id="UP000545286">
    <property type="component" value="Unassembled WGS sequence"/>
</dbReference>
<evidence type="ECO:0000256" key="9">
    <source>
        <dbReference type="ARBA" id="ARBA00023065"/>
    </source>
</evidence>
<dbReference type="GO" id="GO:0016020">
    <property type="term" value="C:membrane"/>
    <property type="evidence" value="ECO:0007669"/>
    <property type="project" value="UniProtKB-SubCell"/>
</dbReference>
<keyword evidence="16" id="KW-1185">Reference proteome</keyword>
<gene>
    <name evidence="15" type="ORF">FHX72_002377</name>
</gene>
<evidence type="ECO:0000256" key="12">
    <source>
        <dbReference type="ARBA" id="ARBA00034430"/>
    </source>
</evidence>
<keyword evidence="9" id="KW-0406">Ion transport</keyword>
<dbReference type="PANTHER" id="PTHR31462">
    <property type="entry name" value="ENDOSOMAL/LYSOSOMAL POTASSIUM CHANNEL TMEM175"/>
    <property type="match status" value="1"/>
</dbReference>
<evidence type="ECO:0000256" key="11">
    <source>
        <dbReference type="ARBA" id="ARBA00023303"/>
    </source>
</evidence>
<dbReference type="PANTHER" id="PTHR31462:SF5">
    <property type="entry name" value="ENDOSOMAL_LYSOSOMAL PROTON CHANNEL TMEM175"/>
    <property type="match status" value="1"/>
</dbReference>
<feature type="transmembrane region" description="Helical" evidence="14">
    <location>
        <begin position="84"/>
        <end position="110"/>
    </location>
</feature>
<dbReference type="RefSeq" id="WP_183625197.1">
    <property type="nucleotide sequence ID" value="NZ_JACHWJ010000003.1"/>
</dbReference>
<keyword evidence="7" id="KW-0630">Potassium</keyword>
<evidence type="ECO:0000256" key="13">
    <source>
        <dbReference type="SAM" id="MobiDB-lite"/>
    </source>
</evidence>
<evidence type="ECO:0000256" key="2">
    <source>
        <dbReference type="ARBA" id="ARBA00006920"/>
    </source>
</evidence>
<feature type="transmembrane region" description="Helical" evidence="14">
    <location>
        <begin position="122"/>
        <end position="148"/>
    </location>
</feature>
<evidence type="ECO:0000256" key="7">
    <source>
        <dbReference type="ARBA" id="ARBA00022958"/>
    </source>
</evidence>
<evidence type="ECO:0000256" key="3">
    <source>
        <dbReference type="ARBA" id="ARBA00022448"/>
    </source>
</evidence>
<accession>A0A7W4YFE9</accession>
<evidence type="ECO:0000313" key="16">
    <source>
        <dbReference type="Proteomes" id="UP000545286"/>
    </source>
</evidence>
<keyword evidence="11" id="KW-0407">Ion channel</keyword>
<comment type="catalytic activity">
    <reaction evidence="12">
        <text>K(+)(in) = K(+)(out)</text>
        <dbReference type="Rhea" id="RHEA:29463"/>
        <dbReference type="ChEBI" id="CHEBI:29103"/>
    </reaction>
</comment>
<evidence type="ECO:0000313" key="15">
    <source>
        <dbReference type="EMBL" id="MBB2958232.1"/>
    </source>
</evidence>
<keyword evidence="10 14" id="KW-0472">Membrane</keyword>
<keyword evidence="3" id="KW-0813">Transport</keyword>
<dbReference type="InterPro" id="IPR010617">
    <property type="entry name" value="TMEM175-like"/>
</dbReference>
<feature type="transmembrane region" description="Helical" evidence="14">
    <location>
        <begin position="160"/>
        <end position="180"/>
    </location>
</feature>
<proteinExistence type="inferred from homology"/>
<evidence type="ECO:0000256" key="1">
    <source>
        <dbReference type="ARBA" id="ARBA00004141"/>
    </source>
</evidence>
<evidence type="ECO:0000256" key="4">
    <source>
        <dbReference type="ARBA" id="ARBA00022538"/>
    </source>
</evidence>
<reference evidence="15 16" key="1">
    <citation type="submission" date="2020-08" db="EMBL/GenBank/DDBJ databases">
        <title>Sequencing the genomes of 1000 actinobacteria strains.</title>
        <authorList>
            <person name="Klenk H.-P."/>
        </authorList>
    </citation>
    <scope>NUCLEOTIDE SEQUENCE [LARGE SCALE GENOMIC DNA]</scope>
    <source>
        <strain evidence="15 16">DSM 20419</strain>
    </source>
</reference>
<feature type="transmembrane region" description="Helical" evidence="14">
    <location>
        <begin position="16"/>
        <end position="35"/>
    </location>
</feature>
<comment type="caution">
    <text evidence="15">The sequence shown here is derived from an EMBL/GenBank/DDBJ whole genome shotgun (WGS) entry which is preliminary data.</text>
</comment>
<keyword evidence="8 14" id="KW-1133">Transmembrane helix</keyword>
<name>A0A7W4YFE9_9MICO</name>
<feature type="region of interest" description="Disordered" evidence="13">
    <location>
        <begin position="205"/>
        <end position="254"/>
    </location>
</feature>
<dbReference type="GO" id="GO:0015252">
    <property type="term" value="F:proton channel activity"/>
    <property type="evidence" value="ECO:0007669"/>
    <property type="project" value="InterPro"/>
</dbReference>
<keyword evidence="6" id="KW-0631">Potassium channel</keyword>
<keyword evidence="4" id="KW-0633">Potassium transport</keyword>
<dbReference type="EMBL" id="JACHWJ010000003">
    <property type="protein sequence ID" value="MBB2958232.1"/>
    <property type="molecule type" value="Genomic_DNA"/>
</dbReference>
<evidence type="ECO:0000256" key="14">
    <source>
        <dbReference type="SAM" id="Phobius"/>
    </source>
</evidence>
<evidence type="ECO:0000256" key="10">
    <source>
        <dbReference type="ARBA" id="ARBA00023136"/>
    </source>
</evidence>
<evidence type="ECO:0000256" key="6">
    <source>
        <dbReference type="ARBA" id="ARBA00022826"/>
    </source>
</evidence>
<feature type="transmembrane region" description="Helical" evidence="14">
    <location>
        <begin position="55"/>
        <end position="72"/>
    </location>
</feature>
<sequence>MASRSYARGTTEFDRGLTFFDAIFAVAITLLIVSIEPPTAEHWASWDALAGSGVLDQLLAFTISFFVIANFWKVNHRLMGQVSALDGALLNANIVAMFFVVVLPFTTAAMSEATLDTQPLPVVVYAVSIICASLAQHMIWVVAVRRGLTEDSAAARRRSAFTFVVPAVFALSIPVAYLFGPDPARYTWLLLLLTGPVTAAIQTRMAARDPDTSASDARPPTPHPQAPHPRRKNEPEARSLRQERASDSLFAPGR</sequence>
<dbReference type="GO" id="GO:0005267">
    <property type="term" value="F:potassium channel activity"/>
    <property type="evidence" value="ECO:0007669"/>
    <property type="project" value="UniProtKB-KW"/>
</dbReference>
<comment type="subcellular location">
    <subcellularLocation>
        <location evidence="1">Membrane</location>
        <topology evidence="1">Multi-pass membrane protein</topology>
    </subcellularLocation>
</comment>
<dbReference type="Pfam" id="PF06736">
    <property type="entry name" value="TMEM175"/>
    <property type="match status" value="1"/>
</dbReference>
<protein>
    <submittedName>
        <fullName evidence="15">Putative membrane protein</fullName>
    </submittedName>
</protein>
<evidence type="ECO:0000256" key="8">
    <source>
        <dbReference type="ARBA" id="ARBA00022989"/>
    </source>
</evidence>
<feature type="compositionally biased region" description="Basic and acidic residues" evidence="13">
    <location>
        <begin position="232"/>
        <end position="246"/>
    </location>
</feature>
<evidence type="ECO:0000256" key="5">
    <source>
        <dbReference type="ARBA" id="ARBA00022692"/>
    </source>
</evidence>
<dbReference type="AlphaFoldDB" id="A0A7W4YFE9"/>
<feature type="transmembrane region" description="Helical" evidence="14">
    <location>
        <begin position="186"/>
        <end position="203"/>
    </location>
</feature>
<keyword evidence="5 14" id="KW-0812">Transmembrane</keyword>